<dbReference type="OrthoDB" id="538223at2759"/>
<protein>
    <submittedName>
        <fullName evidence="1">16815_t:CDS:1</fullName>
    </submittedName>
</protein>
<gene>
    <name evidence="1" type="ORF">DERYTH_LOCUS7343</name>
</gene>
<proteinExistence type="predicted"/>
<accession>A0A9N9GBK1</accession>
<sequence>TVSQIISKTLEQLEKVIADENINCLDYERFTECKKIGSGSFGEGAQQNDLENSWGEMLAQIGELKKPVLSRSDEMEMDYEKREGDVEKVVIDFLTSKDKLTSVDKLILETEANEFLILKEITLLINKVNSFFKPENQLTLEDIDILNAAANEFLILKDKKTSNLLEMVLNEFLSSPEEKLLKNIFCNLLESLFVFENKLSLKSKSNLDLARQITLEDAEALKKASKDKKDLKQAVNEFLTLKAKEVLETAVNNLKYKKVLLLLGSEGTEKLTFNCYLAHCLWDKVEKDLIQLIPLFIALAPLKEFINKDQDFIEVYLQEKRKLSEDQIKELRNRKFKNAKIIISCQPEYLDIGYGERFWPKENGKRGFQELTFTPFSDAEIKKYIIKYFNYSQKGVNPLPWNADTYIKQIEDILQVKDLVYNLILLKISMTVLPGLLKEIGTTSQINEEQKSFDNLNKEGFTNHCLQFGKKFAFEMFVDNNKVVVNYDQETQMKKCRLMHFSMPLFQRGNQYWFFHKSLRDYLIACTLLDSFKDTSQEIFSTSGQLYQNLQFNNFWLNEFNKYQSAYNRY</sequence>
<reference evidence="1" key="1">
    <citation type="submission" date="2021-06" db="EMBL/GenBank/DDBJ databases">
        <authorList>
            <person name="Kallberg Y."/>
            <person name="Tangrot J."/>
            <person name="Rosling A."/>
        </authorList>
    </citation>
    <scope>NUCLEOTIDE SEQUENCE</scope>
    <source>
        <strain evidence="1">MA453B</strain>
    </source>
</reference>
<comment type="caution">
    <text evidence="1">The sequence shown here is derived from an EMBL/GenBank/DDBJ whole genome shotgun (WGS) entry which is preliminary data.</text>
</comment>
<dbReference type="Proteomes" id="UP000789405">
    <property type="component" value="Unassembled WGS sequence"/>
</dbReference>
<keyword evidence="2" id="KW-1185">Reference proteome</keyword>
<name>A0A9N9GBK1_9GLOM</name>
<dbReference type="EMBL" id="CAJVPY010003553">
    <property type="protein sequence ID" value="CAG8594881.1"/>
    <property type="molecule type" value="Genomic_DNA"/>
</dbReference>
<evidence type="ECO:0000313" key="2">
    <source>
        <dbReference type="Proteomes" id="UP000789405"/>
    </source>
</evidence>
<dbReference type="AlphaFoldDB" id="A0A9N9GBK1"/>
<organism evidence="1 2">
    <name type="scientific">Dentiscutata erythropus</name>
    <dbReference type="NCBI Taxonomy" id="1348616"/>
    <lineage>
        <taxon>Eukaryota</taxon>
        <taxon>Fungi</taxon>
        <taxon>Fungi incertae sedis</taxon>
        <taxon>Mucoromycota</taxon>
        <taxon>Glomeromycotina</taxon>
        <taxon>Glomeromycetes</taxon>
        <taxon>Diversisporales</taxon>
        <taxon>Gigasporaceae</taxon>
        <taxon>Dentiscutata</taxon>
    </lineage>
</organism>
<evidence type="ECO:0000313" key="1">
    <source>
        <dbReference type="EMBL" id="CAG8594881.1"/>
    </source>
</evidence>
<feature type="non-terminal residue" evidence="1">
    <location>
        <position position="570"/>
    </location>
</feature>